<dbReference type="EMBL" id="ASVY01000002">
    <property type="protein sequence ID" value="EOT62368.1"/>
    <property type="molecule type" value="Genomic_DNA"/>
</dbReference>
<feature type="coiled-coil region" evidence="1">
    <location>
        <begin position="223"/>
        <end position="250"/>
    </location>
</feature>
<evidence type="ECO:0000313" key="4">
    <source>
        <dbReference type="EMBL" id="EOT62368.1"/>
    </source>
</evidence>
<evidence type="ECO:0000259" key="2">
    <source>
        <dbReference type="Pfam" id="PF17936"/>
    </source>
</evidence>
<dbReference type="RefSeq" id="WP_010761253.1">
    <property type="nucleotide sequence ID" value="NZ_KB946315.1"/>
</dbReference>
<keyword evidence="6" id="KW-1185">Reference proteome</keyword>
<dbReference type="InterPro" id="IPR041498">
    <property type="entry name" value="Big_6"/>
</dbReference>
<dbReference type="Proteomes" id="UP000013858">
    <property type="component" value="Unassembled WGS sequence"/>
</dbReference>
<dbReference type="AlphaFoldDB" id="R2TEC1"/>
<dbReference type="InterPro" id="IPR013783">
    <property type="entry name" value="Ig-like_fold"/>
</dbReference>
<name>R2TEC1_9ENTE</name>
<dbReference type="Proteomes" id="UP000014197">
    <property type="component" value="Unassembled WGS sequence"/>
</dbReference>
<gene>
    <name evidence="4" type="ORF">I583_01368</name>
    <name evidence="3" type="ORF">UAW_01045</name>
</gene>
<dbReference type="STRING" id="155618.RV06_GL001132"/>
<accession>R2TEC1</accession>
<dbReference type="Pfam" id="PF17936">
    <property type="entry name" value="Big_6"/>
    <property type="match status" value="1"/>
</dbReference>
<feature type="domain" description="Bacterial Ig" evidence="2">
    <location>
        <begin position="370"/>
        <end position="452"/>
    </location>
</feature>
<protein>
    <recommendedName>
        <fullName evidence="2">Bacterial Ig domain-containing protein</fullName>
    </recommendedName>
</protein>
<dbReference type="Gene3D" id="2.60.40.10">
    <property type="entry name" value="Immunoglobulins"/>
    <property type="match status" value="1"/>
</dbReference>
<proteinExistence type="predicted"/>
<keyword evidence="1" id="KW-0175">Coiled coil</keyword>
<dbReference type="OrthoDB" id="2365040at2"/>
<organism evidence="3 5">
    <name type="scientific">Enterococcus haemoperoxidus ATCC BAA-382</name>
    <dbReference type="NCBI Taxonomy" id="1158608"/>
    <lineage>
        <taxon>Bacteria</taxon>
        <taxon>Bacillati</taxon>
        <taxon>Bacillota</taxon>
        <taxon>Bacilli</taxon>
        <taxon>Lactobacillales</taxon>
        <taxon>Enterococcaceae</taxon>
        <taxon>Enterococcus</taxon>
    </lineage>
</organism>
<dbReference type="EMBL" id="AJAR01000012">
    <property type="protein sequence ID" value="EOH98449.1"/>
    <property type="molecule type" value="Genomic_DNA"/>
</dbReference>
<evidence type="ECO:0000313" key="5">
    <source>
        <dbReference type="Proteomes" id="UP000013858"/>
    </source>
</evidence>
<evidence type="ECO:0000256" key="1">
    <source>
        <dbReference type="SAM" id="Coils"/>
    </source>
</evidence>
<dbReference type="PATRIC" id="fig|1158608.3.peg.1020"/>
<reference evidence="3 5" key="1">
    <citation type="submission" date="2013-02" db="EMBL/GenBank/DDBJ databases">
        <title>The Genome Sequence of Enterococcus haemoperoxidus BAA-382.</title>
        <authorList>
            <consortium name="The Broad Institute Genome Sequencing Platform"/>
            <consortium name="The Broad Institute Genome Sequencing Center for Infectious Disease"/>
            <person name="Earl A.M."/>
            <person name="Gilmore M.S."/>
            <person name="Lebreton F."/>
            <person name="Walker B."/>
            <person name="Young S.K."/>
            <person name="Zeng Q."/>
            <person name="Gargeya S."/>
            <person name="Fitzgerald M."/>
            <person name="Haas B."/>
            <person name="Abouelleil A."/>
            <person name="Alvarado L."/>
            <person name="Arachchi H.M."/>
            <person name="Berlin A.M."/>
            <person name="Chapman S.B."/>
            <person name="Dewar J."/>
            <person name="Goldberg J."/>
            <person name="Griggs A."/>
            <person name="Gujja S."/>
            <person name="Hansen M."/>
            <person name="Howarth C."/>
            <person name="Imamovic A."/>
            <person name="Larimer J."/>
            <person name="McCowan C."/>
            <person name="Murphy C."/>
            <person name="Neiman D."/>
            <person name="Pearson M."/>
            <person name="Priest M."/>
            <person name="Roberts A."/>
            <person name="Saif S."/>
            <person name="Shea T."/>
            <person name="Sisk P."/>
            <person name="Sykes S."/>
            <person name="Wortman J."/>
            <person name="Nusbaum C."/>
            <person name="Birren B."/>
        </authorList>
    </citation>
    <scope>NUCLEOTIDE SEQUENCE [LARGE SCALE GENOMIC DNA]</scope>
    <source>
        <strain evidence="3 5">ATCC BAA-382</strain>
    </source>
</reference>
<evidence type="ECO:0000313" key="3">
    <source>
        <dbReference type="EMBL" id="EOH98449.1"/>
    </source>
</evidence>
<dbReference type="eggNOG" id="ENOG5030KIV">
    <property type="taxonomic scope" value="Bacteria"/>
</dbReference>
<evidence type="ECO:0000313" key="6">
    <source>
        <dbReference type="Proteomes" id="UP000014197"/>
    </source>
</evidence>
<sequence>MEIKKKKKIVLILLFLVLVGGLISQFILKKTNEIKASSSIKANPTNLLSPDDWYGYYTYRGNTSTMGKLATEKDIIVKDVGYGMITLGNSVISLKKSQREKETIYVEQTVQTTPGNYYVFKADINVSSTLEGMETGVKINNNEKPLGRFTMDGKKSISIFFKAGSTQSKISLYHYGDLKPYGKGTGNVTFTRQTVYDATEELNEFTSLINDLFTDDTQTALKLKVTQKSIDELRAKFDELKDAFSTTESDTFDNNLKKAQSLLDAVNLSLTPEKLVTDHEDHHSNTIIGKTYPNAFLKFSGSTEIPAAKIASPVIGDATKYHIQADDQGDFSYALPTGSYFTYGEKITILSTIHGKVVSKVVSVLDETPPEQPSLNELKDISTVFSGNAEKNSTVKIYDNETNSLFLEGKANADDMYSLSIPTTNKPLVPYKSYYVTATDAAGNTSEKSLVQSVADTTPPKAEAVNQFLELGDPLPEISKMYKELYDNAGADSVEVALTKQPDISKVGVSQGEITFTDKAKNKTIIKVLFFVKDSQTISDNNYIFRAEDFSTAAIDFPDKVEEQPKFLLKYAKAELWDVKTGENKTDQLMINQGTIMKKPGVYNITFSIGTLKKTVTATLLEGALGFSHVDANISFGEQTINSEEQLVPTEETLNLTIEDTRYVTENWRIVTKLSRPLQTEQGDQTASTLVLQTTDSLGKQKREHLSDEKTAEFYYNKNAVNGQISLPLGQSEKQQILLNVLPGTVLANKEYSSNIIWIIENAP</sequence>
<reference evidence="4 6" key="2">
    <citation type="submission" date="2013-03" db="EMBL/GenBank/DDBJ databases">
        <title>The Genome Sequence of Enterococcus haemoperoxidus BAA-382 (PacBio/Illumina hybrid assembly).</title>
        <authorList>
            <consortium name="The Broad Institute Genomics Platform"/>
            <consortium name="The Broad Institute Genome Sequencing Center for Infectious Disease"/>
            <person name="Earl A."/>
            <person name="Russ C."/>
            <person name="Gilmore M."/>
            <person name="Surin D."/>
            <person name="Walker B."/>
            <person name="Young S."/>
            <person name="Zeng Q."/>
            <person name="Gargeya S."/>
            <person name="Fitzgerald M."/>
            <person name="Haas B."/>
            <person name="Abouelleil A."/>
            <person name="Allen A.W."/>
            <person name="Alvarado L."/>
            <person name="Arachchi H.M."/>
            <person name="Berlin A.M."/>
            <person name="Chapman S.B."/>
            <person name="Gainer-Dewar J."/>
            <person name="Goldberg J."/>
            <person name="Griggs A."/>
            <person name="Gujja S."/>
            <person name="Hansen M."/>
            <person name="Howarth C."/>
            <person name="Imamovic A."/>
            <person name="Ireland A."/>
            <person name="Larimer J."/>
            <person name="McCowan C."/>
            <person name="Murphy C."/>
            <person name="Pearson M."/>
            <person name="Poon T.W."/>
            <person name="Priest M."/>
            <person name="Roberts A."/>
            <person name="Saif S."/>
            <person name="Shea T."/>
            <person name="Sisk P."/>
            <person name="Sykes S."/>
            <person name="Wortman J."/>
            <person name="Nusbaum C."/>
            <person name="Birren B."/>
        </authorList>
    </citation>
    <scope>NUCLEOTIDE SEQUENCE [LARGE SCALE GENOMIC DNA]</scope>
    <source>
        <strain evidence="4 6">ATCC BAA-382</strain>
    </source>
</reference>
<comment type="caution">
    <text evidence="3">The sequence shown here is derived from an EMBL/GenBank/DDBJ whole genome shotgun (WGS) entry which is preliminary data.</text>
</comment>